<reference evidence="13 14" key="1">
    <citation type="submission" date="2016-03" db="EMBL/GenBank/DDBJ databases">
        <title>Niastella vici sp. nov., isolated from farmland soil.</title>
        <authorList>
            <person name="Chen L."/>
            <person name="Wang D."/>
            <person name="Yang S."/>
            <person name="Wang G."/>
        </authorList>
    </citation>
    <scope>NUCLEOTIDE SEQUENCE [LARGE SCALE GENOMIC DNA]</scope>
    <source>
        <strain evidence="13 14">DJ57</strain>
    </source>
</reference>
<evidence type="ECO:0000256" key="4">
    <source>
        <dbReference type="ARBA" id="ARBA00022490"/>
    </source>
</evidence>
<evidence type="ECO:0000256" key="11">
    <source>
        <dbReference type="ARBA" id="ARBA00048366"/>
    </source>
</evidence>
<dbReference type="RefSeq" id="WP_081152431.1">
    <property type="nucleotide sequence ID" value="NZ_LVYD01000059.1"/>
</dbReference>
<keyword evidence="6" id="KW-0819">tRNA processing</keyword>
<evidence type="ECO:0000256" key="8">
    <source>
        <dbReference type="ARBA" id="ARBA00022741"/>
    </source>
</evidence>
<dbReference type="PROSITE" id="PS51163">
    <property type="entry name" value="YRDC"/>
    <property type="match status" value="1"/>
</dbReference>
<evidence type="ECO:0000256" key="10">
    <source>
        <dbReference type="ARBA" id="ARBA00029774"/>
    </source>
</evidence>
<keyword evidence="9" id="KW-0067">ATP-binding</keyword>
<evidence type="ECO:0000256" key="1">
    <source>
        <dbReference type="ARBA" id="ARBA00004496"/>
    </source>
</evidence>
<name>A0A1V9FQS6_9BACT</name>
<protein>
    <recommendedName>
        <fullName evidence="10">L-threonylcarbamoyladenylate synthase</fullName>
        <ecNumber evidence="3">2.7.7.87</ecNumber>
    </recommendedName>
    <alternativeName>
        <fullName evidence="10">L-threonylcarbamoyladenylate synthase</fullName>
    </alternativeName>
</protein>
<evidence type="ECO:0000256" key="6">
    <source>
        <dbReference type="ARBA" id="ARBA00022694"/>
    </source>
</evidence>
<dbReference type="GO" id="GO:0000049">
    <property type="term" value="F:tRNA binding"/>
    <property type="evidence" value="ECO:0007669"/>
    <property type="project" value="TreeGrafter"/>
</dbReference>
<dbReference type="OrthoDB" id="9814580at2"/>
<dbReference type="Pfam" id="PF01300">
    <property type="entry name" value="Sua5_yciO_yrdC"/>
    <property type="match status" value="1"/>
</dbReference>
<comment type="subcellular location">
    <subcellularLocation>
        <location evidence="1">Cytoplasm</location>
    </subcellularLocation>
</comment>
<dbReference type="GO" id="GO:0006450">
    <property type="term" value="P:regulation of translational fidelity"/>
    <property type="evidence" value="ECO:0007669"/>
    <property type="project" value="TreeGrafter"/>
</dbReference>
<keyword evidence="8" id="KW-0547">Nucleotide-binding</keyword>
<dbReference type="Gene3D" id="3.90.870.10">
    <property type="entry name" value="DHBP synthase"/>
    <property type="match status" value="1"/>
</dbReference>
<dbReference type="GO" id="GO:0003725">
    <property type="term" value="F:double-stranded RNA binding"/>
    <property type="evidence" value="ECO:0007669"/>
    <property type="project" value="InterPro"/>
</dbReference>
<dbReference type="InterPro" id="IPR017945">
    <property type="entry name" value="DHBP_synth_RibB-like_a/b_dom"/>
</dbReference>
<dbReference type="NCBIfam" id="TIGR00057">
    <property type="entry name" value="L-threonylcarbamoyladenylate synthase"/>
    <property type="match status" value="1"/>
</dbReference>
<keyword evidence="4" id="KW-0963">Cytoplasm</keyword>
<gene>
    <name evidence="13" type="ORF">A3860_32215</name>
</gene>
<proteinExistence type="inferred from homology"/>
<dbReference type="PANTHER" id="PTHR17490:SF16">
    <property type="entry name" value="THREONYLCARBAMOYL-AMP SYNTHASE"/>
    <property type="match status" value="1"/>
</dbReference>
<evidence type="ECO:0000256" key="2">
    <source>
        <dbReference type="ARBA" id="ARBA00007663"/>
    </source>
</evidence>
<evidence type="ECO:0000313" key="13">
    <source>
        <dbReference type="EMBL" id="OQP60668.1"/>
    </source>
</evidence>
<dbReference type="STRING" id="1703345.A3860_32215"/>
<dbReference type="GO" id="GO:0005737">
    <property type="term" value="C:cytoplasm"/>
    <property type="evidence" value="ECO:0007669"/>
    <property type="project" value="UniProtKB-SubCell"/>
</dbReference>
<dbReference type="InterPro" id="IPR050156">
    <property type="entry name" value="TC-AMP_synthase_SUA5"/>
</dbReference>
<organism evidence="13 14">
    <name type="scientific">Niastella vici</name>
    <dbReference type="NCBI Taxonomy" id="1703345"/>
    <lineage>
        <taxon>Bacteria</taxon>
        <taxon>Pseudomonadati</taxon>
        <taxon>Bacteroidota</taxon>
        <taxon>Chitinophagia</taxon>
        <taxon>Chitinophagales</taxon>
        <taxon>Chitinophagaceae</taxon>
        <taxon>Niastella</taxon>
    </lineage>
</organism>
<dbReference type="Proteomes" id="UP000192796">
    <property type="component" value="Unassembled WGS sequence"/>
</dbReference>
<dbReference type="SUPFAM" id="SSF55821">
    <property type="entry name" value="YrdC/RibB"/>
    <property type="match status" value="1"/>
</dbReference>
<dbReference type="AlphaFoldDB" id="A0A1V9FQS6"/>
<evidence type="ECO:0000256" key="5">
    <source>
        <dbReference type="ARBA" id="ARBA00022679"/>
    </source>
</evidence>
<sequence length="189" mass="21003">MDFSHDVDHCLKVLQGGGLILYPTDTIWGIGCDATNATAVNRIFNLKQRPETKSMIILLADEKELMHYVAHIDLQVFDYLAKTKKPTTVIYDGAIGLADNVINADGTVAIRIVKDPFCKHLIKRFRKPIVSTSANLSGDPSPATFHDIMPGIWQGVDYIVHHRQKDTTAHAPSAIIKWNKDGSVTVIRE</sequence>
<evidence type="ECO:0000256" key="3">
    <source>
        <dbReference type="ARBA" id="ARBA00012584"/>
    </source>
</evidence>
<dbReference type="GO" id="GO:0005524">
    <property type="term" value="F:ATP binding"/>
    <property type="evidence" value="ECO:0007669"/>
    <property type="project" value="UniProtKB-KW"/>
</dbReference>
<comment type="catalytic activity">
    <reaction evidence="11">
        <text>L-threonine + hydrogencarbonate + ATP = L-threonylcarbamoyladenylate + diphosphate + H2O</text>
        <dbReference type="Rhea" id="RHEA:36407"/>
        <dbReference type="ChEBI" id="CHEBI:15377"/>
        <dbReference type="ChEBI" id="CHEBI:17544"/>
        <dbReference type="ChEBI" id="CHEBI:30616"/>
        <dbReference type="ChEBI" id="CHEBI:33019"/>
        <dbReference type="ChEBI" id="CHEBI:57926"/>
        <dbReference type="ChEBI" id="CHEBI:73682"/>
        <dbReference type="EC" id="2.7.7.87"/>
    </reaction>
</comment>
<keyword evidence="7" id="KW-0548">Nucleotidyltransferase</keyword>
<evidence type="ECO:0000313" key="14">
    <source>
        <dbReference type="Proteomes" id="UP000192796"/>
    </source>
</evidence>
<dbReference type="InterPro" id="IPR006070">
    <property type="entry name" value="Sua5-like_dom"/>
</dbReference>
<keyword evidence="5" id="KW-0808">Transferase</keyword>
<feature type="domain" description="YrdC-like" evidence="12">
    <location>
        <begin position="4"/>
        <end position="189"/>
    </location>
</feature>
<dbReference type="GO" id="GO:0008033">
    <property type="term" value="P:tRNA processing"/>
    <property type="evidence" value="ECO:0007669"/>
    <property type="project" value="UniProtKB-KW"/>
</dbReference>
<comment type="caution">
    <text evidence="13">The sequence shown here is derived from an EMBL/GenBank/DDBJ whole genome shotgun (WGS) entry which is preliminary data.</text>
</comment>
<dbReference type="PANTHER" id="PTHR17490">
    <property type="entry name" value="SUA5"/>
    <property type="match status" value="1"/>
</dbReference>
<dbReference type="GO" id="GO:0061710">
    <property type="term" value="F:L-threonylcarbamoyladenylate synthase"/>
    <property type="evidence" value="ECO:0007669"/>
    <property type="project" value="UniProtKB-EC"/>
</dbReference>
<evidence type="ECO:0000256" key="9">
    <source>
        <dbReference type="ARBA" id="ARBA00022840"/>
    </source>
</evidence>
<comment type="similarity">
    <text evidence="2">Belongs to the SUA5 family.</text>
</comment>
<dbReference type="EC" id="2.7.7.87" evidence="3"/>
<dbReference type="EMBL" id="LVYD01000059">
    <property type="protein sequence ID" value="OQP60668.1"/>
    <property type="molecule type" value="Genomic_DNA"/>
</dbReference>
<evidence type="ECO:0000259" key="12">
    <source>
        <dbReference type="PROSITE" id="PS51163"/>
    </source>
</evidence>
<evidence type="ECO:0000256" key="7">
    <source>
        <dbReference type="ARBA" id="ARBA00022695"/>
    </source>
</evidence>
<accession>A0A1V9FQS6</accession>
<keyword evidence="14" id="KW-1185">Reference proteome</keyword>